<gene>
    <name evidence="1" type="ORF">BZG01_14620</name>
</gene>
<organism evidence="1 2">
    <name type="scientific">Labilibaculum manganireducens</name>
    <dbReference type="NCBI Taxonomy" id="1940525"/>
    <lineage>
        <taxon>Bacteria</taxon>
        <taxon>Pseudomonadati</taxon>
        <taxon>Bacteroidota</taxon>
        <taxon>Bacteroidia</taxon>
        <taxon>Marinilabiliales</taxon>
        <taxon>Marinifilaceae</taxon>
        <taxon>Labilibaculum</taxon>
    </lineage>
</organism>
<comment type="caution">
    <text evidence="1">The sequence shown here is derived from an EMBL/GenBank/DDBJ whole genome shotgun (WGS) entry which is preliminary data.</text>
</comment>
<evidence type="ECO:0000313" key="2">
    <source>
        <dbReference type="Proteomes" id="UP000233618"/>
    </source>
</evidence>
<proteinExistence type="predicted"/>
<reference evidence="1 2" key="1">
    <citation type="journal article" date="2017" name="Front. Microbiol.">
        <title>Labilibaculum manganireducens gen. nov., sp. nov. and Labilibaculum filiforme sp. nov., Novel Bacteroidetes Isolated from Subsurface Sediments of the Baltic Sea.</title>
        <authorList>
            <person name="Vandieken V."/>
            <person name="Marshall I.P."/>
            <person name="Niemann H."/>
            <person name="Engelen B."/>
            <person name="Cypionka H."/>
        </authorList>
    </citation>
    <scope>NUCLEOTIDE SEQUENCE [LARGE SCALE GENOMIC DNA]</scope>
    <source>
        <strain evidence="1 2">59.10-2M</strain>
    </source>
</reference>
<keyword evidence="2" id="KW-1185">Reference proteome</keyword>
<dbReference type="EMBL" id="MVDE01000024">
    <property type="protein sequence ID" value="PKQ64119.1"/>
    <property type="molecule type" value="Genomic_DNA"/>
</dbReference>
<name>A0A2N3I1D3_9BACT</name>
<dbReference type="Proteomes" id="UP000233618">
    <property type="component" value="Unassembled WGS sequence"/>
</dbReference>
<dbReference type="AlphaFoldDB" id="A0A2N3I1D3"/>
<sequence>MSFYYSKCRPCTAAGNKAKTYNFPGNCSKQKDKRQILQAKVCQTKMKPLYAMSLPYNNKNYSLKAPLNLSKFIAAHFLEKYSSNISDCEL</sequence>
<protein>
    <submittedName>
        <fullName evidence="1">Uncharacterized protein</fullName>
    </submittedName>
</protein>
<accession>A0A2N3I1D3</accession>
<evidence type="ECO:0000313" key="1">
    <source>
        <dbReference type="EMBL" id="PKQ64119.1"/>
    </source>
</evidence>